<evidence type="ECO:0000313" key="3">
    <source>
        <dbReference type="Proteomes" id="UP001278500"/>
    </source>
</evidence>
<dbReference type="RefSeq" id="XP_062682637.1">
    <property type="nucleotide sequence ID" value="XM_062821078.1"/>
</dbReference>
<feature type="compositionally biased region" description="Low complexity" evidence="1">
    <location>
        <begin position="86"/>
        <end position="99"/>
    </location>
</feature>
<dbReference type="Proteomes" id="UP001278500">
    <property type="component" value="Unassembled WGS sequence"/>
</dbReference>
<accession>A0AAE0MSI8</accession>
<organism evidence="2 3">
    <name type="scientific">Neurospora tetraspora</name>
    <dbReference type="NCBI Taxonomy" id="94610"/>
    <lineage>
        <taxon>Eukaryota</taxon>
        <taxon>Fungi</taxon>
        <taxon>Dikarya</taxon>
        <taxon>Ascomycota</taxon>
        <taxon>Pezizomycotina</taxon>
        <taxon>Sordariomycetes</taxon>
        <taxon>Sordariomycetidae</taxon>
        <taxon>Sordariales</taxon>
        <taxon>Sordariaceae</taxon>
        <taxon>Neurospora</taxon>
    </lineage>
</organism>
<reference evidence="2" key="2">
    <citation type="submission" date="2023-06" db="EMBL/GenBank/DDBJ databases">
        <authorList>
            <consortium name="Lawrence Berkeley National Laboratory"/>
            <person name="Haridas S."/>
            <person name="Hensen N."/>
            <person name="Bonometti L."/>
            <person name="Westerberg I."/>
            <person name="Brannstrom I.O."/>
            <person name="Guillou S."/>
            <person name="Cros-Aarteil S."/>
            <person name="Calhoun S."/>
            <person name="Kuo A."/>
            <person name="Mondo S."/>
            <person name="Pangilinan J."/>
            <person name="Riley R."/>
            <person name="Labutti K."/>
            <person name="Andreopoulos B."/>
            <person name="Lipzen A."/>
            <person name="Chen C."/>
            <person name="Yanf M."/>
            <person name="Daum C."/>
            <person name="Ng V."/>
            <person name="Clum A."/>
            <person name="Steindorff A."/>
            <person name="Ohm R."/>
            <person name="Martin F."/>
            <person name="Silar P."/>
            <person name="Natvig D."/>
            <person name="Lalanne C."/>
            <person name="Gautier V."/>
            <person name="Ament-Velasquez S.L."/>
            <person name="Kruys A."/>
            <person name="Hutchinson M.I."/>
            <person name="Powell A.J."/>
            <person name="Barry K."/>
            <person name="Miller A.N."/>
            <person name="Grigoriev I.V."/>
            <person name="Debuchy R."/>
            <person name="Gladieux P."/>
            <person name="Thoren M.H."/>
            <person name="Johannesson H."/>
        </authorList>
    </citation>
    <scope>NUCLEOTIDE SEQUENCE</scope>
    <source>
        <strain evidence="2">CBS 560.94</strain>
    </source>
</reference>
<protein>
    <submittedName>
        <fullName evidence="2">Uncharacterized protein</fullName>
    </submittedName>
</protein>
<comment type="caution">
    <text evidence="2">The sequence shown here is derived from an EMBL/GenBank/DDBJ whole genome shotgun (WGS) entry which is preliminary data.</text>
</comment>
<feature type="region of interest" description="Disordered" evidence="1">
    <location>
        <begin position="64"/>
        <end position="135"/>
    </location>
</feature>
<keyword evidence="3" id="KW-1185">Reference proteome</keyword>
<proteinExistence type="predicted"/>
<dbReference type="EMBL" id="JAUEPP010000003">
    <property type="protein sequence ID" value="KAK3347555.1"/>
    <property type="molecule type" value="Genomic_DNA"/>
</dbReference>
<feature type="compositionally biased region" description="Basic residues" evidence="1">
    <location>
        <begin position="114"/>
        <end position="135"/>
    </location>
</feature>
<gene>
    <name evidence="2" type="ORF">B0H65DRAFT_150804</name>
</gene>
<name>A0AAE0MSI8_9PEZI</name>
<reference evidence="2" key="1">
    <citation type="journal article" date="2023" name="Mol. Phylogenet. Evol.">
        <title>Genome-scale phylogeny and comparative genomics of the fungal order Sordariales.</title>
        <authorList>
            <person name="Hensen N."/>
            <person name="Bonometti L."/>
            <person name="Westerberg I."/>
            <person name="Brannstrom I.O."/>
            <person name="Guillou S."/>
            <person name="Cros-Aarteil S."/>
            <person name="Calhoun S."/>
            <person name="Haridas S."/>
            <person name="Kuo A."/>
            <person name="Mondo S."/>
            <person name="Pangilinan J."/>
            <person name="Riley R."/>
            <person name="LaButti K."/>
            <person name="Andreopoulos B."/>
            <person name="Lipzen A."/>
            <person name="Chen C."/>
            <person name="Yan M."/>
            <person name="Daum C."/>
            <person name="Ng V."/>
            <person name="Clum A."/>
            <person name="Steindorff A."/>
            <person name="Ohm R.A."/>
            <person name="Martin F."/>
            <person name="Silar P."/>
            <person name="Natvig D.O."/>
            <person name="Lalanne C."/>
            <person name="Gautier V."/>
            <person name="Ament-Velasquez S.L."/>
            <person name="Kruys A."/>
            <person name="Hutchinson M.I."/>
            <person name="Powell A.J."/>
            <person name="Barry K."/>
            <person name="Miller A.N."/>
            <person name="Grigoriev I.V."/>
            <person name="Debuchy R."/>
            <person name="Gladieux P."/>
            <person name="Hiltunen Thoren M."/>
            <person name="Johannesson H."/>
        </authorList>
    </citation>
    <scope>NUCLEOTIDE SEQUENCE</scope>
    <source>
        <strain evidence="2">CBS 560.94</strain>
    </source>
</reference>
<evidence type="ECO:0000313" key="2">
    <source>
        <dbReference type="EMBL" id="KAK3347555.1"/>
    </source>
</evidence>
<evidence type="ECO:0000256" key="1">
    <source>
        <dbReference type="SAM" id="MobiDB-lite"/>
    </source>
</evidence>
<dbReference type="GeneID" id="87858232"/>
<sequence length="258" mass="30248">MMGDYRPMSTCKPNLYRNQRCVMLFMRLSGSRSRTFKPIPKVSVFLKDTLGLFVHYYLSHLSSRNEVPKVPRSSHHRPIHNESDTVQVQQPNKNPPNNNGMQEDGSSDMFPLQHQKKKRNNAHTRGNKAKQKKIGKRFGRAGNRTQDLSHARKHAKRTLYQLSHTPCGTLLVIVGGCCRWWHYEWIRYESRTGGRDCRSNIENEGIVLMSHLQRLCCPSNYWPRYYLWCRRRSVVVNSWKKDRTSSFEVRAMVTPDAR</sequence>
<dbReference type="AlphaFoldDB" id="A0AAE0MSI8"/>